<evidence type="ECO:0000313" key="3">
    <source>
        <dbReference type="Proteomes" id="UP001519325"/>
    </source>
</evidence>
<dbReference type="EMBL" id="JAGGMR010000002">
    <property type="protein sequence ID" value="MBP2194559.1"/>
    <property type="molecule type" value="Genomic_DNA"/>
</dbReference>
<dbReference type="RefSeq" id="WP_209899883.1">
    <property type="nucleotide sequence ID" value="NZ_JAGGMR010000002.1"/>
</dbReference>
<feature type="region of interest" description="Disordered" evidence="1">
    <location>
        <begin position="28"/>
        <end position="51"/>
    </location>
</feature>
<protein>
    <submittedName>
        <fullName evidence="2">Uncharacterized protein</fullName>
    </submittedName>
</protein>
<accession>A0ABS4QU34</accession>
<comment type="caution">
    <text evidence="2">The sequence shown here is derived from an EMBL/GenBank/DDBJ whole genome shotgun (WGS) entry which is preliminary data.</text>
</comment>
<proteinExistence type="predicted"/>
<evidence type="ECO:0000256" key="1">
    <source>
        <dbReference type="SAM" id="MobiDB-lite"/>
    </source>
</evidence>
<keyword evidence="3" id="KW-1185">Reference proteome</keyword>
<evidence type="ECO:0000313" key="2">
    <source>
        <dbReference type="EMBL" id="MBP2194559.1"/>
    </source>
</evidence>
<dbReference type="Proteomes" id="UP001519325">
    <property type="component" value="Unassembled WGS sequence"/>
</dbReference>
<sequence length="82" mass="8811">MSHSERADTLANQANKALEELLELTQADADGKPRENASALAGLGGPSGPSRTEVLWQRLEAIQRQAQIHATLAVSDNIYRTG</sequence>
<reference evidence="2 3" key="1">
    <citation type="submission" date="2021-03" db="EMBL/GenBank/DDBJ databases">
        <title>Sequencing the genomes of 1000 actinobacteria strains.</title>
        <authorList>
            <person name="Klenk H.-P."/>
        </authorList>
    </citation>
    <scope>NUCLEOTIDE SEQUENCE [LARGE SCALE GENOMIC DNA]</scope>
    <source>
        <strain evidence="2 3">DSM 45516</strain>
    </source>
</reference>
<name>A0ABS4QU34_9NOCA</name>
<gene>
    <name evidence="2" type="ORF">BJ987_007537</name>
</gene>
<organism evidence="2 3">
    <name type="scientific">Nocardia goodfellowii</name>
    <dbReference type="NCBI Taxonomy" id="882446"/>
    <lineage>
        <taxon>Bacteria</taxon>
        <taxon>Bacillati</taxon>
        <taxon>Actinomycetota</taxon>
        <taxon>Actinomycetes</taxon>
        <taxon>Mycobacteriales</taxon>
        <taxon>Nocardiaceae</taxon>
        <taxon>Nocardia</taxon>
    </lineage>
</organism>